<dbReference type="GO" id="GO:0046872">
    <property type="term" value="F:metal ion binding"/>
    <property type="evidence" value="ECO:0007669"/>
    <property type="project" value="UniProtKB-KW"/>
</dbReference>
<keyword evidence="11 12" id="KW-0472">Membrane</keyword>
<comment type="subcellular location">
    <subcellularLocation>
        <location evidence="2">Membrane</location>
        <topology evidence="2">Multi-pass membrane protein</topology>
    </subcellularLocation>
</comment>
<comment type="similarity">
    <text evidence="3">Belongs to the peptidase M50B family.</text>
</comment>
<feature type="transmembrane region" description="Helical" evidence="12">
    <location>
        <begin position="21"/>
        <end position="39"/>
    </location>
</feature>
<evidence type="ECO:0000256" key="8">
    <source>
        <dbReference type="ARBA" id="ARBA00022833"/>
    </source>
</evidence>
<evidence type="ECO:0000256" key="1">
    <source>
        <dbReference type="ARBA" id="ARBA00001947"/>
    </source>
</evidence>
<keyword evidence="6" id="KW-0479">Metal-binding</keyword>
<proteinExistence type="inferred from homology"/>
<dbReference type="Proteomes" id="UP000659904">
    <property type="component" value="Unassembled WGS sequence"/>
</dbReference>
<feature type="transmembrane region" description="Helical" evidence="12">
    <location>
        <begin position="154"/>
        <end position="172"/>
    </location>
</feature>
<evidence type="ECO:0000313" key="15">
    <source>
        <dbReference type="Proteomes" id="UP000659904"/>
    </source>
</evidence>
<gene>
    <name evidence="14" type="ORF">Cci01nite_73330</name>
</gene>
<keyword evidence="9 12" id="KW-1133">Transmembrane helix</keyword>
<evidence type="ECO:0000256" key="9">
    <source>
        <dbReference type="ARBA" id="ARBA00022989"/>
    </source>
</evidence>
<evidence type="ECO:0000313" key="14">
    <source>
        <dbReference type="EMBL" id="GIG02240.1"/>
    </source>
</evidence>
<comment type="cofactor">
    <cofactor evidence="1">
        <name>Zn(2+)</name>
        <dbReference type="ChEBI" id="CHEBI:29105"/>
    </cofactor>
</comment>
<keyword evidence="5 12" id="KW-0812">Transmembrane</keyword>
<accession>A0A8J3KJT6</accession>
<evidence type="ECO:0000259" key="13">
    <source>
        <dbReference type="Pfam" id="PF02163"/>
    </source>
</evidence>
<evidence type="ECO:0000256" key="7">
    <source>
        <dbReference type="ARBA" id="ARBA00022801"/>
    </source>
</evidence>
<dbReference type="EMBL" id="BONH01000049">
    <property type="protein sequence ID" value="GIG02240.1"/>
    <property type="molecule type" value="Genomic_DNA"/>
</dbReference>
<dbReference type="AlphaFoldDB" id="A0A8J3KJT6"/>
<dbReference type="GO" id="GO:0016020">
    <property type="term" value="C:membrane"/>
    <property type="evidence" value="ECO:0007669"/>
    <property type="project" value="UniProtKB-SubCell"/>
</dbReference>
<dbReference type="GO" id="GO:0008237">
    <property type="term" value="F:metallopeptidase activity"/>
    <property type="evidence" value="ECO:0007669"/>
    <property type="project" value="UniProtKB-KW"/>
</dbReference>
<keyword evidence="15" id="KW-1185">Reference proteome</keyword>
<evidence type="ECO:0000256" key="6">
    <source>
        <dbReference type="ARBA" id="ARBA00022723"/>
    </source>
</evidence>
<keyword evidence="7" id="KW-0378">Hydrolase</keyword>
<feature type="transmembrane region" description="Helical" evidence="12">
    <location>
        <begin position="123"/>
        <end position="142"/>
    </location>
</feature>
<evidence type="ECO:0000256" key="10">
    <source>
        <dbReference type="ARBA" id="ARBA00023049"/>
    </source>
</evidence>
<dbReference type="Pfam" id="PF02163">
    <property type="entry name" value="Peptidase_M50"/>
    <property type="match status" value="1"/>
</dbReference>
<evidence type="ECO:0000256" key="5">
    <source>
        <dbReference type="ARBA" id="ARBA00022692"/>
    </source>
</evidence>
<feature type="transmembrane region" description="Helical" evidence="12">
    <location>
        <begin position="242"/>
        <end position="261"/>
    </location>
</feature>
<feature type="transmembrane region" description="Helical" evidence="12">
    <location>
        <begin position="93"/>
        <end position="111"/>
    </location>
</feature>
<feature type="transmembrane region" description="Helical" evidence="12">
    <location>
        <begin position="59"/>
        <end position="81"/>
    </location>
</feature>
<evidence type="ECO:0000256" key="3">
    <source>
        <dbReference type="ARBA" id="ARBA00007931"/>
    </source>
</evidence>
<evidence type="ECO:0000256" key="12">
    <source>
        <dbReference type="SAM" id="Phobius"/>
    </source>
</evidence>
<dbReference type="GO" id="GO:0006508">
    <property type="term" value="P:proteolysis"/>
    <property type="evidence" value="ECO:0007669"/>
    <property type="project" value="UniProtKB-KW"/>
</dbReference>
<name>A0A8J3KJT6_9ACTN</name>
<protein>
    <recommendedName>
        <fullName evidence="13">Peptidase M50 domain-containing protein</fullName>
    </recommendedName>
</protein>
<reference evidence="14 15" key="1">
    <citation type="submission" date="2021-01" db="EMBL/GenBank/DDBJ databases">
        <title>Whole genome shotgun sequence of Catellatospora citrea NBRC 14495.</title>
        <authorList>
            <person name="Komaki H."/>
            <person name="Tamura T."/>
        </authorList>
    </citation>
    <scope>NUCLEOTIDE SEQUENCE [LARGE SCALE GENOMIC DNA]</scope>
    <source>
        <strain evidence="14 15">NBRC 14495</strain>
    </source>
</reference>
<organism evidence="14 15">
    <name type="scientific">Catellatospora citrea</name>
    <dbReference type="NCBI Taxonomy" id="53366"/>
    <lineage>
        <taxon>Bacteria</taxon>
        <taxon>Bacillati</taxon>
        <taxon>Actinomycetota</taxon>
        <taxon>Actinomycetes</taxon>
        <taxon>Micromonosporales</taxon>
        <taxon>Micromonosporaceae</taxon>
        <taxon>Catellatospora</taxon>
    </lineage>
</organism>
<feature type="domain" description="Peptidase M50" evidence="13">
    <location>
        <begin position="70"/>
        <end position="141"/>
    </location>
</feature>
<keyword evidence="4" id="KW-0645">Protease</keyword>
<sequence length="266" mass="28104">MQAAVVSPGGRLKKTAGKVGTGLLAAGGLAKLGSKVLLLGKGLGVLLKFKTAGSMVLSVLFYALHWGLPFAVGFVLLLFVHEMGHVVALRAQGVRASAPMFIPGFGAFVTVEDEQRSVVDEALSSLAGPVAGVCGVLAVYGLSDLTGSTMLRALAYTGFLLNLFNLLPMLPLDGGRVAGALHPRIWFAGLIGAAVLLYFMPSPVLVFVLVLGGIETVARWRDRRAGRQDAYFDVPARRRWQIGLAYVAVAAVCLVGMHYAYVPDPR</sequence>
<evidence type="ECO:0000256" key="11">
    <source>
        <dbReference type="ARBA" id="ARBA00023136"/>
    </source>
</evidence>
<keyword evidence="8" id="KW-0862">Zinc</keyword>
<feature type="transmembrane region" description="Helical" evidence="12">
    <location>
        <begin position="184"/>
        <end position="214"/>
    </location>
</feature>
<evidence type="ECO:0000256" key="2">
    <source>
        <dbReference type="ARBA" id="ARBA00004141"/>
    </source>
</evidence>
<dbReference type="InterPro" id="IPR008915">
    <property type="entry name" value="Peptidase_M50"/>
</dbReference>
<evidence type="ECO:0000256" key="4">
    <source>
        <dbReference type="ARBA" id="ARBA00022670"/>
    </source>
</evidence>
<dbReference type="PANTHER" id="PTHR39188:SF3">
    <property type="entry name" value="STAGE IV SPORULATION PROTEIN FB"/>
    <property type="match status" value="1"/>
</dbReference>
<keyword evidence="10" id="KW-0482">Metalloprotease</keyword>
<dbReference type="PANTHER" id="PTHR39188">
    <property type="entry name" value="MEMBRANE-ASSOCIATED ZINC METALLOPROTEASE M50B"/>
    <property type="match status" value="1"/>
</dbReference>
<comment type="caution">
    <text evidence="14">The sequence shown here is derived from an EMBL/GenBank/DDBJ whole genome shotgun (WGS) entry which is preliminary data.</text>
</comment>